<sequence>MPELIWDGKYDKATGKRAPIPRLALPFQTV</sequence>
<accession>A0A2S8SXA1</accession>
<organism evidence="1 2">
    <name type="scientific">Abditibacterium utsteinense</name>
    <dbReference type="NCBI Taxonomy" id="1960156"/>
    <lineage>
        <taxon>Bacteria</taxon>
        <taxon>Pseudomonadati</taxon>
        <taxon>Abditibacteriota</taxon>
        <taxon>Abditibacteriia</taxon>
        <taxon>Abditibacteriales</taxon>
        <taxon>Abditibacteriaceae</taxon>
        <taxon>Abditibacterium</taxon>
    </lineage>
</organism>
<keyword evidence="2" id="KW-1185">Reference proteome</keyword>
<name>A0A2S8SXA1_9BACT</name>
<dbReference type="InParanoid" id="A0A2S8SXA1"/>
<evidence type="ECO:0000313" key="1">
    <source>
        <dbReference type="EMBL" id="PQV65431.1"/>
    </source>
</evidence>
<comment type="caution">
    <text evidence="1">The sequence shown here is derived from an EMBL/GenBank/DDBJ whole genome shotgun (WGS) entry which is preliminary data.</text>
</comment>
<evidence type="ECO:0000313" key="2">
    <source>
        <dbReference type="Proteomes" id="UP000237684"/>
    </source>
</evidence>
<gene>
    <name evidence="1" type="ORF">B1R32_101173</name>
</gene>
<dbReference type="AlphaFoldDB" id="A0A2S8SXA1"/>
<dbReference type="Proteomes" id="UP000237684">
    <property type="component" value="Unassembled WGS sequence"/>
</dbReference>
<dbReference type="EMBL" id="NIGF01000001">
    <property type="protein sequence ID" value="PQV65431.1"/>
    <property type="molecule type" value="Genomic_DNA"/>
</dbReference>
<protein>
    <submittedName>
        <fullName evidence="1">Uncharacterized protein</fullName>
    </submittedName>
</protein>
<reference evidence="1 2" key="1">
    <citation type="journal article" date="2018" name="Syst. Appl. Microbiol.">
        <title>Abditibacterium utsteinense sp. nov., the first cultivated member of candidate phylum FBP, isolated from ice-free Antarctic soil samples.</title>
        <authorList>
            <person name="Tahon G."/>
            <person name="Tytgat B."/>
            <person name="Lebbe L."/>
            <person name="Carlier A."/>
            <person name="Willems A."/>
        </authorList>
    </citation>
    <scope>NUCLEOTIDE SEQUENCE [LARGE SCALE GENOMIC DNA]</scope>
    <source>
        <strain evidence="1 2">LMG 29911</strain>
    </source>
</reference>
<proteinExistence type="predicted"/>